<evidence type="ECO:0000256" key="2">
    <source>
        <dbReference type="ARBA" id="ARBA00022723"/>
    </source>
</evidence>
<dbReference type="RefSeq" id="WP_252594883.1">
    <property type="nucleotide sequence ID" value="NZ_CP099489.1"/>
</dbReference>
<dbReference type="EMBL" id="CP099489">
    <property type="protein sequence ID" value="USQ81417.1"/>
    <property type="molecule type" value="Genomic_DNA"/>
</dbReference>
<keyword evidence="7" id="KW-1185">Reference proteome</keyword>
<evidence type="ECO:0000256" key="4">
    <source>
        <dbReference type="ARBA" id="ARBA00022842"/>
    </source>
</evidence>
<gene>
    <name evidence="6" type="ORF">NF556_07140</name>
</gene>
<dbReference type="Gene3D" id="3.40.50.1010">
    <property type="entry name" value="5'-nuclease"/>
    <property type="match status" value="1"/>
</dbReference>
<dbReference type="Proteomes" id="UP001056455">
    <property type="component" value="Chromosome"/>
</dbReference>
<organism evidence="6 7">
    <name type="scientific">Ornithinimicrobium faecis</name>
    <dbReference type="NCBI Taxonomy" id="2934158"/>
    <lineage>
        <taxon>Bacteria</taxon>
        <taxon>Bacillati</taxon>
        <taxon>Actinomycetota</taxon>
        <taxon>Actinomycetes</taxon>
        <taxon>Micrococcales</taxon>
        <taxon>Ornithinimicrobiaceae</taxon>
        <taxon>Ornithinimicrobium</taxon>
    </lineage>
</organism>
<protein>
    <submittedName>
        <fullName evidence="6">PIN domain-containing protein</fullName>
    </submittedName>
</protein>
<proteinExistence type="predicted"/>
<dbReference type="InterPro" id="IPR002716">
    <property type="entry name" value="PIN_dom"/>
</dbReference>
<name>A0ABY4YZ69_9MICO</name>
<dbReference type="InterPro" id="IPR029060">
    <property type="entry name" value="PIN-like_dom_sf"/>
</dbReference>
<evidence type="ECO:0000259" key="5">
    <source>
        <dbReference type="Pfam" id="PF01850"/>
    </source>
</evidence>
<dbReference type="Pfam" id="PF01850">
    <property type="entry name" value="PIN"/>
    <property type="match status" value="1"/>
</dbReference>
<keyword evidence="1" id="KW-0540">Nuclease</keyword>
<evidence type="ECO:0000256" key="3">
    <source>
        <dbReference type="ARBA" id="ARBA00022801"/>
    </source>
</evidence>
<accession>A0ABY4YZ69</accession>
<keyword evidence="4" id="KW-0460">Magnesium</keyword>
<feature type="domain" description="PIN" evidence="5">
    <location>
        <begin position="6"/>
        <end position="115"/>
    </location>
</feature>
<sequence>MARTLVLDSEAVSAVAERRKGMAERLAAARVLDARVVLPSIVLVEVMTGSARDAAVWHVVNRVLVATLEETSAARAGALRSGGTSTRRKARDLTVDAIVAAAAIDHAPSVVLTADPADLTLLVQDHDVLVEPI</sequence>
<keyword evidence="3" id="KW-0378">Hydrolase</keyword>
<evidence type="ECO:0000256" key="1">
    <source>
        <dbReference type="ARBA" id="ARBA00022722"/>
    </source>
</evidence>
<dbReference type="SUPFAM" id="SSF88723">
    <property type="entry name" value="PIN domain-like"/>
    <property type="match status" value="1"/>
</dbReference>
<evidence type="ECO:0000313" key="6">
    <source>
        <dbReference type="EMBL" id="USQ81417.1"/>
    </source>
</evidence>
<reference evidence="6" key="1">
    <citation type="submission" date="2022-06" db="EMBL/GenBank/DDBJ databases">
        <title>Ornithinimicrobium HY1793.</title>
        <authorList>
            <person name="Huang Y."/>
        </authorList>
    </citation>
    <scope>NUCLEOTIDE SEQUENCE</scope>
    <source>
        <strain evidence="6">HY1793</strain>
    </source>
</reference>
<evidence type="ECO:0000313" key="7">
    <source>
        <dbReference type="Proteomes" id="UP001056455"/>
    </source>
</evidence>
<keyword evidence="2" id="KW-0479">Metal-binding</keyword>